<organism evidence="4">
    <name type="scientific">bioreactor metagenome</name>
    <dbReference type="NCBI Taxonomy" id="1076179"/>
    <lineage>
        <taxon>unclassified sequences</taxon>
        <taxon>metagenomes</taxon>
        <taxon>ecological metagenomes</taxon>
    </lineage>
</organism>
<dbReference type="Pfam" id="PF13508">
    <property type="entry name" value="Acetyltransf_7"/>
    <property type="match status" value="1"/>
</dbReference>
<name>A0A645AXC4_9ZZZZ</name>
<evidence type="ECO:0000259" key="3">
    <source>
        <dbReference type="PROSITE" id="PS51186"/>
    </source>
</evidence>
<accession>A0A645AXC4</accession>
<keyword evidence="1" id="KW-0808">Transferase</keyword>
<dbReference type="InterPro" id="IPR051556">
    <property type="entry name" value="N-term/lysine_N-AcTrnsfr"/>
</dbReference>
<feature type="domain" description="N-acetyltransferase" evidence="3">
    <location>
        <begin position="4"/>
        <end position="142"/>
    </location>
</feature>
<dbReference type="InterPro" id="IPR000182">
    <property type="entry name" value="GNAT_dom"/>
</dbReference>
<protein>
    <recommendedName>
        <fullName evidence="3">N-acetyltransferase domain-containing protein</fullName>
    </recommendedName>
</protein>
<reference evidence="4" key="1">
    <citation type="submission" date="2019-08" db="EMBL/GenBank/DDBJ databases">
        <authorList>
            <person name="Kucharzyk K."/>
            <person name="Murdoch R.W."/>
            <person name="Higgins S."/>
            <person name="Loffler F."/>
        </authorList>
    </citation>
    <scope>NUCLEOTIDE SEQUENCE</scope>
</reference>
<dbReference type="PANTHER" id="PTHR42919:SF8">
    <property type="entry name" value="N-ALPHA-ACETYLTRANSFERASE 50"/>
    <property type="match status" value="1"/>
</dbReference>
<evidence type="ECO:0000256" key="1">
    <source>
        <dbReference type="ARBA" id="ARBA00022679"/>
    </source>
</evidence>
<dbReference type="SUPFAM" id="SSF55729">
    <property type="entry name" value="Acyl-CoA N-acyltransferases (Nat)"/>
    <property type="match status" value="1"/>
</dbReference>
<dbReference type="EMBL" id="VSSQ01016459">
    <property type="protein sequence ID" value="MPM57820.1"/>
    <property type="molecule type" value="Genomic_DNA"/>
</dbReference>
<dbReference type="GO" id="GO:0016747">
    <property type="term" value="F:acyltransferase activity, transferring groups other than amino-acyl groups"/>
    <property type="evidence" value="ECO:0007669"/>
    <property type="project" value="InterPro"/>
</dbReference>
<evidence type="ECO:0000313" key="4">
    <source>
        <dbReference type="EMBL" id="MPM57820.1"/>
    </source>
</evidence>
<dbReference type="Gene3D" id="3.40.630.30">
    <property type="match status" value="1"/>
</dbReference>
<keyword evidence="2" id="KW-0012">Acyltransferase</keyword>
<comment type="caution">
    <text evidence="4">The sequence shown here is derived from an EMBL/GenBank/DDBJ whole genome shotgun (WGS) entry which is preliminary data.</text>
</comment>
<dbReference type="PANTHER" id="PTHR42919">
    <property type="entry name" value="N-ALPHA-ACETYLTRANSFERASE"/>
    <property type="match status" value="1"/>
</dbReference>
<evidence type="ECO:0000256" key="2">
    <source>
        <dbReference type="ARBA" id="ARBA00023315"/>
    </source>
</evidence>
<dbReference type="PROSITE" id="PS51186">
    <property type="entry name" value="GNAT"/>
    <property type="match status" value="1"/>
</dbReference>
<sequence>MMKIKTRNCKLDDYDFVISLVRETIFPLVSNYYQVDENIYKERFETDFKEREILEINQKPIGFYQVKQNDDELEIKGLFLIKEYRNKGIGKYLMEKFEKTNGIKSLVLKVWDNNKAVEFYKKLGYKIIEEKDHKFLMKKIIS</sequence>
<dbReference type="AlphaFoldDB" id="A0A645AXC4"/>
<gene>
    <name evidence="4" type="ORF">SDC9_104643</name>
</gene>
<dbReference type="CDD" id="cd04301">
    <property type="entry name" value="NAT_SF"/>
    <property type="match status" value="1"/>
</dbReference>
<proteinExistence type="predicted"/>
<dbReference type="InterPro" id="IPR016181">
    <property type="entry name" value="Acyl_CoA_acyltransferase"/>
</dbReference>